<dbReference type="SUPFAM" id="SSF74942">
    <property type="entry name" value="YhbC-like, C-terminal domain"/>
    <property type="match status" value="1"/>
</dbReference>
<dbReference type="InterPro" id="IPR035956">
    <property type="entry name" value="RimP_N_sf"/>
</dbReference>
<evidence type="ECO:0000259" key="5">
    <source>
        <dbReference type="Pfam" id="PF02576"/>
    </source>
</evidence>
<dbReference type="GO" id="GO:0005829">
    <property type="term" value="C:cytosol"/>
    <property type="evidence" value="ECO:0007669"/>
    <property type="project" value="TreeGrafter"/>
</dbReference>
<dbReference type="Pfam" id="PF17384">
    <property type="entry name" value="DUF150_C"/>
    <property type="match status" value="1"/>
</dbReference>
<feature type="domain" description="Ribosome maturation factor RimP C-terminal" evidence="6">
    <location>
        <begin position="104"/>
        <end position="169"/>
    </location>
</feature>
<dbReference type="Proteomes" id="UP000317078">
    <property type="component" value="Unassembled WGS sequence"/>
</dbReference>
<dbReference type="PANTHER" id="PTHR33867">
    <property type="entry name" value="RIBOSOME MATURATION FACTOR RIMP"/>
    <property type="match status" value="1"/>
</dbReference>
<evidence type="ECO:0000256" key="1">
    <source>
        <dbReference type="ARBA" id="ARBA00022490"/>
    </source>
</evidence>
<dbReference type="GO" id="GO:0006412">
    <property type="term" value="P:translation"/>
    <property type="evidence" value="ECO:0007669"/>
    <property type="project" value="TreeGrafter"/>
</dbReference>
<gene>
    <name evidence="3 7" type="primary">rimP</name>
    <name evidence="7" type="ORF">EAH89_28300</name>
</gene>
<proteinExistence type="inferred from homology"/>
<dbReference type="SUPFAM" id="SSF75420">
    <property type="entry name" value="YhbC-like, N-terminal domain"/>
    <property type="match status" value="1"/>
</dbReference>
<dbReference type="Gene3D" id="2.30.30.180">
    <property type="entry name" value="Ribosome maturation factor RimP, C-terminal domain"/>
    <property type="match status" value="1"/>
</dbReference>
<dbReference type="InterPro" id="IPR028989">
    <property type="entry name" value="RimP_N"/>
</dbReference>
<dbReference type="CDD" id="cd01734">
    <property type="entry name" value="YlxS_C"/>
    <property type="match status" value="1"/>
</dbReference>
<feature type="compositionally biased region" description="Low complexity" evidence="4">
    <location>
        <begin position="199"/>
        <end position="211"/>
    </location>
</feature>
<dbReference type="GO" id="GO:0000028">
    <property type="term" value="P:ribosomal small subunit assembly"/>
    <property type="evidence" value="ECO:0007669"/>
    <property type="project" value="TreeGrafter"/>
</dbReference>
<dbReference type="InterPro" id="IPR003728">
    <property type="entry name" value="Ribosome_maturation_RimP"/>
</dbReference>
<feature type="region of interest" description="Disordered" evidence="4">
    <location>
        <begin position="174"/>
        <end position="222"/>
    </location>
</feature>
<comment type="subcellular location">
    <subcellularLocation>
        <location evidence="3">Cytoplasm</location>
    </subcellularLocation>
</comment>
<comment type="function">
    <text evidence="3">Required for maturation of 30S ribosomal subunits.</text>
</comment>
<evidence type="ECO:0000313" key="8">
    <source>
        <dbReference type="Proteomes" id="UP000317078"/>
    </source>
</evidence>
<dbReference type="NCBIfam" id="NF000932">
    <property type="entry name" value="PRK00092.2-5"/>
    <property type="match status" value="1"/>
</dbReference>
<dbReference type="PANTHER" id="PTHR33867:SF1">
    <property type="entry name" value="RIBOSOME MATURATION FACTOR RIMP"/>
    <property type="match status" value="1"/>
</dbReference>
<feature type="domain" description="Ribosome maturation factor RimP N-terminal" evidence="5">
    <location>
        <begin position="29"/>
        <end position="101"/>
    </location>
</feature>
<keyword evidence="2 3" id="KW-0690">Ribosome biogenesis</keyword>
<evidence type="ECO:0000256" key="2">
    <source>
        <dbReference type="ARBA" id="ARBA00022517"/>
    </source>
</evidence>
<accession>A0A502EXZ8</accession>
<comment type="similarity">
    <text evidence="3">Belongs to the RimP family.</text>
</comment>
<comment type="caution">
    <text evidence="7">The sequence shown here is derived from an EMBL/GenBank/DDBJ whole genome shotgun (WGS) entry which is preliminary data.</text>
</comment>
<name>A0A502EXZ8_9PROT</name>
<dbReference type="OrthoDB" id="9805006at2"/>
<dbReference type="RefSeq" id="WP_140887082.1">
    <property type="nucleotide sequence ID" value="NZ_RCZP01000062.1"/>
</dbReference>
<keyword evidence="1 3" id="KW-0963">Cytoplasm</keyword>
<keyword evidence="8" id="KW-1185">Reference proteome</keyword>
<sequence>MALTGRLFSFLSDDLPQHEGLEARIAAAIAPTLGAMGYELVRVQIQGKERPTVQVMADRADGSLIGVGDCEAISHAVGAVLDVDDPFPGLWNLEVSSAGIDRPLTRTKDWVRFVTQVATVEMSIPHEGRRRFRGRILSADENEVRLKLDEGDEVALPRRDIRRAKLVLTDELIAATAQPEPDDADAAEAPKKAPRRWRAPATGTPDAAKAPRTPRRPPSERN</sequence>
<dbReference type="InterPro" id="IPR028998">
    <property type="entry name" value="RimP_C"/>
</dbReference>
<dbReference type="HAMAP" id="MF_01077">
    <property type="entry name" value="RimP"/>
    <property type="match status" value="1"/>
</dbReference>
<organism evidence="7 8">
    <name type="scientific">Muricoccus nepalensis</name>
    <dbReference type="NCBI Taxonomy" id="1854500"/>
    <lineage>
        <taxon>Bacteria</taxon>
        <taxon>Pseudomonadati</taxon>
        <taxon>Pseudomonadota</taxon>
        <taxon>Alphaproteobacteria</taxon>
        <taxon>Acetobacterales</taxon>
        <taxon>Roseomonadaceae</taxon>
        <taxon>Muricoccus</taxon>
    </lineage>
</organism>
<dbReference type="Gene3D" id="3.30.300.70">
    <property type="entry name" value="RimP-like superfamily, N-terminal"/>
    <property type="match status" value="1"/>
</dbReference>
<dbReference type="AlphaFoldDB" id="A0A502EXZ8"/>
<reference evidence="7 8" key="1">
    <citation type="journal article" date="2019" name="Environ. Microbiol.">
        <title>Species interactions and distinct microbial communities in high Arctic permafrost affected cryosols are associated with the CH4 and CO2 gas fluxes.</title>
        <authorList>
            <person name="Altshuler I."/>
            <person name="Hamel J."/>
            <person name="Turney S."/>
            <person name="Magnuson E."/>
            <person name="Levesque R."/>
            <person name="Greer C."/>
            <person name="Whyte L.G."/>
        </authorList>
    </citation>
    <scope>NUCLEOTIDE SEQUENCE [LARGE SCALE GENOMIC DNA]</scope>
    <source>
        <strain evidence="7 8">S9.3B</strain>
    </source>
</reference>
<dbReference type="InterPro" id="IPR036847">
    <property type="entry name" value="RimP_C_sf"/>
</dbReference>
<dbReference type="Pfam" id="PF02576">
    <property type="entry name" value="RimP_N"/>
    <property type="match status" value="1"/>
</dbReference>
<evidence type="ECO:0000256" key="4">
    <source>
        <dbReference type="SAM" id="MobiDB-lite"/>
    </source>
</evidence>
<dbReference type="EMBL" id="RCZP01000062">
    <property type="protein sequence ID" value="TPG41904.1"/>
    <property type="molecule type" value="Genomic_DNA"/>
</dbReference>
<evidence type="ECO:0000256" key="3">
    <source>
        <dbReference type="HAMAP-Rule" id="MF_01077"/>
    </source>
</evidence>
<evidence type="ECO:0000259" key="6">
    <source>
        <dbReference type="Pfam" id="PF17384"/>
    </source>
</evidence>
<evidence type="ECO:0000313" key="7">
    <source>
        <dbReference type="EMBL" id="TPG41904.1"/>
    </source>
</evidence>
<protein>
    <recommendedName>
        <fullName evidence="3">Ribosome maturation factor RimP</fullName>
    </recommendedName>
</protein>